<reference evidence="1" key="3">
    <citation type="journal article" date="2013" name="Nucleic Acids Res.">
        <title>The genome of Anopheles darlingi, the main neotropical malaria vector.</title>
        <authorList>
            <person name="Marinotti O."/>
            <person name="Cerqueira G.C."/>
            <person name="de Almeida L.G."/>
            <person name="Ferro M.I."/>
            <person name="Loreto E.L."/>
            <person name="Zaha A."/>
            <person name="Teixeira S.M."/>
            <person name="Wespiser A.R."/>
            <person name="Almeida E Silva A."/>
            <person name="Schlindwein A.D."/>
            <person name="Pacheco A.C."/>
            <person name="Silva A.L."/>
            <person name="Graveley B.R."/>
            <person name="Walenz B.P."/>
            <person name="Lima Bde A."/>
            <person name="Ribeiro C.A."/>
            <person name="Nunes-Silva C.G."/>
            <person name="de Carvalho C.R."/>
            <person name="Soares C.M."/>
            <person name="de Menezes C.B."/>
            <person name="Matiolli C."/>
            <person name="Caffrey D."/>
            <person name="Araujo D.A."/>
            <person name="de Oliveira D.M."/>
            <person name="Golenbock D."/>
            <person name="Grisard E.C."/>
            <person name="Fantinatti-Garboggini F."/>
            <person name="de Carvalho F.M."/>
            <person name="Barcellos F.G."/>
            <person name="Prosdocimi F."/>
            <person name="May G."/>
            <person name="Azevedo Junior G.M."/>
            <person name="Guimaraes G.M."/>
            <person name="Goldman G.H."/>
            <person name="Padilha I.Q."/>
            <person name="Batista Jda S."/>
            <person name="Ferro J.A."/>
            <person name="Ribeiro J.M."/>
            <person name="Fietto J.L."/>
            <person name="Dabbas K.M."/>
            <person name="Cerdeira L."/>
            <person name="Agnez-Lima L.F."/>
            <person name="Brocchi M."/>
            <person name="de Carvalho M.O."/>
            <person name="Teixeira Mde M."/>
            <person name="Diniz Maia Mde M."/>
            <person name="Goldman M.H."/>
            <person name="Cruz Schneider M.P."/>
            <person name="Felipe M.S."/>
            <person name="Hungria M."/>
            <person name="Nicolas M.F."/>
            <person name="Pereira M."/>
            <person name="Montes M.A."/>
            <person name="Cantao M.E."/>
            <person name="Vincentz M."/>
            <person name="Rafael M.S."/>
            <person name="Silverman N."/>
            <person name="Stoco P.H."/>
            <person name="Souza R.C."/>
            <person name="Vicentini R."/>
            <person name="Gazzinelli R.T."/>
            <person name="Neves Rde O."/>
            <person name="Silva R."/>
            <person name="Astolfi-Filho S."/>
            <person name="Maciel T.E."/>
            <person name="Urmenyi T.P."/>
            <person name="Tadei W.P."/>
            <person name="Camargo E.P."/>
            <person name="de Vasconcelos A.T."/>
        </authorList>
    </citation>
    <scope>NUCLEOTIDE SEQUENCE</scope>
</reference>
<dbReference type="EMBL" id="ADMH02002162">
    <property type="protein sequence ID" value="ETN58166.1"/>
    <property type="molecule type" value="Genomic_DNA"/>
</dbReference>
<proteinExistence type="predicted"/>
<evidence type="ECO:0000313" key="3">
    <source>
        <dbReference type="Proteomes" id="UP000000673"/>
    </source>
</evidence>
<reference evidence="2" key="4">
    <citation type="submission" date="2015-06" db="UniProtKB">
        <authorList>
            <consortium name="EnsemblMetazoa"/>
        </authorList>
    </citation>
    <scope>IDENTIFICATION</scope>
</reference>
<evidence type="ECO:0000313" key="2">
    <source>
        <dbReference type="EnsemblMetazoa" id="ADAC010259-PA"/>
    </source>
</evidence>
<reference evidence="1 3" key="1">
    <citation type="journal article" date="2010" name="BMC Genomics">
        <title>Combination of measures distinguishes pre-miRNAs from other stem-loops in the genome of the newly sequenced Anopheles darlingi.</title>
        <authorList>
            <person name="Mendes N.D."/>
            <person name="Freitas A.T."/>
            <person name="Vasconcelos A.T."/>
            <person name="Sagot M.F."/>
        </authorList>
    </citation>
    <scope>NUCLEOTIDE SEQUENCE</scope>
</reference>
<reference evidence="1" key="2">
    <citation type="submission" date="2010-05" db="EMBL/GenBank/DDBJ databases">
        <authorList>
            <person name="Almeida L.G."/>
            <person name="Nicolas M.F."/>
            <person name="Souza R.C."/>
            <person name="Vasconcelos A.T.R."/>
        </authorList>
    </citation>
    <scope>NUCLEOTIDE SEQUENCE</scope>
</reference>
<dbReference type="HOGENOM" id="CLU_2980914_0_0_1"/>
<evidence type="ECO:0000313" key="1">
    <source>
        <dbReference type="EMBL" id="ETN58166.1"/>
    </source>
</evidence>
<accession>W5J2Y1</accession>
<keyword evidence="3" id="KW-1185">Reference proteome</keyword>
<name>W5J2Y1_ANODA</name>
<protein>
    <submittedName>
        <fullName evidence="1 2">Uncharacterized protein</fullName>
    </submittedName>
</protein>
<gene>
    <name evidence="1" type="ORF">AND_010259</name>
</gene>
<organism evidence="1">
    <name type="scientific">Anopheles darlingi</name>
    <name type="common">Mosquito</name>
    <dbReference type="NCBI Taxonomy" id="43151"/>
    <lineage>
        <taxon>Eukaryota</taxon>
        <taxon>Metazoa</taxon>
        <taxon>Ecdysozoa</taxon>
        <taxon>Arthropoda</taxon>
        <taxon>Hexapoda</taxon>
        <taxon>Insecta</taxon>
        <taxon>Pterygota</taxon>
        <taxon>Neoptera</taxon>
        <taxon>Endopterygota</taxon>
        <taxon>Diptera</taxon>
        <taxon>Nematocera</taxon>
        <taxon>Culicoidea</taxon>
        <taxon>Culicidae</taxon>
        <taxon>Anophelinae</taxon>
        <taxon>Anopheles</taxon>
    </lineage>
</organism>
<dbReference type="AlphaFoldDB" id="W5J2Y1"/>
<dbReference type="VEuPathDB" id="VectorBase:ADAC010259"/>
<dbReference type="EnsemblMetazoa" id="ADAC010259-RA">
    <property type="protein sequence ID" value="ADAC010259-PA"/>
    <property type="gene ID" value="ADAC010259"/>
</dbReference>
<sequence length="58" mass="6438">MSRGRFDRPTTEMVALEKGFRIPAAVTAHCSAPSTRNGVRSAIINAERMECLSEWSKN</sequence>
<dbReference type="Proteomes" id="UP000000673">
    <property type="component" value="Unassembled WGS sequence"/>
</dbReference>